<gene>
    <name evidence="3" type="ORF">BDA99DRAFT_561023</name>
</gene>
<reference evidence="3" key="1">
    <citation type="journal article" date="2022" name="IScience">
        <title>Evolution of zygomycete secretomes and the origins of terrestrial fungal ecologies.</title>
        <authorList>
            <person name="Chang Y."/>
            <person name="Wang Y."/>
            <person name="Mondo S."/>
            <person name="Ahrendt S."/>
            <person name="Andreopoulos W."/>
            <person name="Barry K."/>
            <person name="Beard J."/>
            <person name="Benny G.L."/>
            <person name="Blankenship S."/>
            <person name="Bonito G."/>
            <person name="Cuomo C."/>
            <person name="Desiro A."/>
            <person name="Gervers K.A."/>
            <person name="Hundley H."/>
            <person name="Kuo A."/>
            <person name="LaButti K."/>
            <person name="Lang B.F."/>
            <person name="Lipzen A."/>
            <person name="O'Donnell K."/>
            <person name="Pangilinan J."/>
            <person name="Reynolds N."/>
            <person name="Sandor L."/>
            <person name="Smith M.E."/>
            <person name="Tsang A."/>
            <person name="Grigoriev I.V."/>
            <person name="Stajich J.E."/>
            <person name="Spatafora J.W."/>
        </authorList>
    </citation>
    <scope>NUCLEOTIDE SEQUENCE</scope>
    <source>
        <strain evidence="3">RSA 2281</strain>
    </source>
</reference>
<evidence type="ECO:0000313" key="3">
    <source>
        <dbReference type="EMBL" id="KAI9259601.1"/>
    </source>
</evidence>
<dbReference type="AlphaFoldDB" id="A0AAD5K817"/>
<reference evidence="3" key="2">
    <citation type="submission" date="2023-02" db="EMBL/GenBank/DDBJ databases">
        <authorList>
            <consortium name="DOE Joint Genome Institute"/>
            <person name="Mondo S.J."/>
            <person name="Chang Y."/>
            <person name="Wang Y."/>
            <person name="Ahrendt S."/>
            <person name="Andreopoulos W."/>
            <person name="Barry K."/>
            <person name="Beard J."/>
            <person name="Benny G.L."/>
            <person name="Blankenship S."/>
            <person name="Bonito G."/>
            <person name="Cuomo C."/>
            <person name="Desiro A."/>
            <person name="Gervers K.A."/>
            <person name="Hundley H."/>
            <person name="Kuo A."/>
            <person name="LaButti K."/>
            <person name="Lang B.F."/>
            <person name="Lipzen A."/>
            <person name="O'Donnell K."/>
            <person name="Pangilinan J."/>
            <person name="Reynolds N."/>
            <person name="Sandor L."/>
            <person name="Smith M.W."/>
            <person name="Tsang A."/>
            <person name="Grigoriev I.V."/>
            <person name="Stajich J.E."/>
            <person name="Spatafora J.W."/>
        </authorList>
    </citation>
    <scope>NUCLEOTIDE SEQUENCE</scope>
    <source>
        <strain evidence="3">RSA 2281</strain>
    </source>
</reference>
<feature type="compositionally biased region" description="Acidic residues" evidence="1">
    <location>
        <begin position="214"/>
        <end position="223"/>
    </location>
</feature>
<feature type="compositionally biased region" description="Polar residues" evidence="1">
    <location>
        <begin position="230"/>
        <end position="252"/>
    </location>
</feature>
<organism evidence="3 4">
    <name type="scientific">Phascolomyces articulosus</name>
    <dbReference type="NCBI Taxonomy" id="60185"/>
    <lineage>
        <taxon>Eukaryota</taxon>
        <taxon>Fungi</taxon>
        <taxon>Fungi incertae sedis</taxon>
        <taxon>Mucoromycota</taxon>
        <taxon>Mucoromycotina</taxon>
        <taxon>Mucoromycetes</taxon>
        <taxon>Mucorales</taxon>
        <taxon>Lichtheimiaceae</taxon>
        <taxon>Phascolomyces</taxon>
    </lineage>
</organism>
<proteinExistence type="predicted"/>
<keyword evidence="2" id="KW-0732">Signal</keyword>
<dbReference type="EMBL" id="JAIXMP010000017">
    <property type="protein sequence ID" value="KAI9259601.1"/>
    <property type="molecule type" value="Genomic_DNA"/>
</dbReference>
<feature type="compositionally biased region" description="Acidic residues" evidence="1">
    <location>
        <begin position="107"/>
        <end position="161"/>
    </location>
</feature>
<accession>A0AAD5K817</accession>
<name>A0AAD5K817_9FUNG</name>
<sequence>MPSNSTNKAMQSYLLFGIFAAITAFIQPSKALICGCAANDPVCKDACAHNILSNAASVAVSPAIGEHSFPFSNVIHQAAAEPTHPFDIEGHRDDIKLEHYDDGNYWENDDCDEEDEREWDEDCDEDESEGDYGDLDYNYEEVCNNDESEGDYNYDDDDCNEEDHHDNIGHVPTAAVTEGETHMNGIHPATITSASGQINSSTADNGVDSANDVEASDNTDDEDVTHADNSDNATISNNDNKGQPDNMTTPSSVPKAPQGISNNNDNRAENEDCDDDEEDIVVEEEDCDDEEVVEEEDCDDEEVVVEEDCDDEEQVSGNSFLGSSSAEGLLSGSAPASDSVPTKAIIPSGVEQVHGTVTAHTTVISQVPNPTIGIFHGQAKNDNGATTTKASSYLLVTGVVLLFFLHF</sequence>
<comment type="caution">
    <text evidence="3">The sequence shown here is derived from an EMBL/GenBank/DDBJ whole genome shotgun (WGS) entry which is preliminary data.</text>
</comment>
<feature type="compositionally biased region" description="Polar residues" evidence="1">
    <location>
        <begin position="190"/>
        <end position="204"/>
    </location>
</feature>
<dbReference type="Proteomes" id="UP001209540">
    <property type="component" value="Unassembled WGS sequence"/>
</dbReference>
<keyword evidence="4" id="KW-1185">Reference proteome</keyword>
<feature type="chain" id="PRO_5042286781" evidence="2">
    <location>
        <begin position="32"/>
        <end position="407"/>
    </location>
</feature>
<feature type="region of interest" description="Disordered" evidence="1">
    <location>
        <begin position="106"/>
        <end position="167"/>
    </location>
</feature>
<evidence type="ECO:0000313" key="4">
    <source>
        <dbReference type="Proteomes" id="UP001209540"/>
    </source>
</evidence>
<protein>
    <submittedName>
        <fullName evidence="3">Uncharacterized protein</fullName>
    </submittedName>
</protein>
<feature type="signal peptide" evidence="2">
    <location>
        <begin position="1"/>
        <end position="31"/>
    </location>
</feature>
<feature type="region of interest" description="Disordered" evidence="1">
    <location>
        <begin position="186"/>
        <end position="277"/>
    </location>
</feature>
<evidence type="ECO:0000256" key="1">
    <source>
        <dbReference type="SAM" id="MobiDB-lite"/>
    </source>
</evidence>
<evidence type="ECO:0000256" key="2">
    <source>
        <dbReference type="SAM" id="SignalP"/>
    </source>
</evidence>